<dbReference type="SUPFAM" id="SSF50199">
    <property type="entry name" value="Staphylococcal nuclease"/>
    <property type="match status" value="1"/>
</dbReference>
<protein>
    <recommendedName>
        <fullName evidence="1">TNase-like domain-containing protein</fullName>
    </recommendedName>
</protein>
<sequence length="209" mass="22425">MRDDNRLTLADGRVVQIAGLDLASLRLPALAGRDAILLSAAPPDRHGALHAGLYVEGEDLALVLASQGRARIRPIPGEEACYGQLMTAEENARKARLGLWADPGYAIADANASESVARQADGFAILRGRIQHIGMTKTTVWIDFGRVWREDVTLAVPRKQWSRFEAAGLGQAALTGSVVRARGVVTMRDGPRIDITEPAAIERIAPGSD</sequence>
<proteinExistence type="predicted"/>
<dbReference type="InterPro" id="IPR035437">
    <property type="entry name" value="SNase_OB-fold_sf"/>
</dbReference>
<dbReference type="Proteomes" id="UP001237448">
    <property type="component" value="Unassembled WGS sequence"/>
</dbReference>
<dbReference type="Pfam" id="PF00565">
    <property type="entry name" value="SNase"/>
    <property type="match status" value="1"/>
</dbReference>
<name>A0ABU0F7M0_9HYPH</name>
<accession>A0ABU0F7M0</accession>
<organism evidence="2 3">
    <name type="scientific">Labrys monachus</name>
    <dbReference type="NCBI Taxonomy" id="217067"/>
    <lineage>
        <taxon>Bacteria</taxon>
        <taxon>Pseudomonadati</taxon>
        <taxon>Pseudomonadota</taxon>
        <taxon>Alphaproteobacteria</taxon>
        <taxon>Hyphomicrobiales</taxon>
        <taxon>Xanthobacteraceae</taxon>
        <taxon>Labrys</taxon>
    </lineage>
</organism>
<evidence type="ECO:0000313" key="2">
    <source>
        <dbReference type="EMBL" id="MDQ0390609.1"/>
    </source>
</evidence>
<evidence type="ECO:0000313" key="3">
    <source>
        <dbReference type="Proteomes" id="UP001237448"/>
    </source>
</evidence>
<evidence type="ECO:0000259" key="1">
    <source>
        <dbReference type="Pfam" id="PF00565"/>
    </source>
</evidence>
<feature type="domain" description="TNase-like" evidence="1">
    <location>
        <begin position="43"/>
        <end position="102"/>
    </location>
</feature>
<gene>
    <name evidence="2" type="ORF">J3R73_000401</name>
</gene>
<comment type="caution">
    <text evidence="2">The sequence shown here is derived from an EMBL/GenBank/DDBJ whole genome shotgun (WGS) entry which is preliminary data.</text>
</comment>
<keyword evidence="3" id="KW-1185">Reference proteome</keyword>
<dbReference type="EMBL" id="JAUSVK010000001">
    <property type="protein sequence ID" value="MDQ0390609.1"/>
    <property type="molecule type" value="Genomic_DNA"/>
</dbReference>
<dbReference type="InterPro" id="IPR016071">
    <property type="entry name" value="Staphylococal_nuclease_OB-fold"/>
</dbReference>
<dbReference type="RefSeq" id="WP_307421900.1">
    <property type="nucleotide sequence ID" value="NZ_JAUSVK010000001.1"/>
</dbReference>
<dbReference type="Gene3D" id="2.40.50.90">
    <property type="match status" value="1"/>
</dbReference>
<reference evidence="2 3" key="1">
    <citation type="submission" date="2023-07" db="EMBL/GenBank/DDBJ databases">
        <title>Genomic Encyclopedia of Type Strains, Phase IV (KMG-IV): sequencing the most valuable type-strain genomes for metagenomic binning, comparative biology and taxonomic classification.</title>
        <authorList>
            <person name="Goeker M."/>
        </authorList>
    </citation>
    <scope>NUCLEOTIDE SEQUENCE [LARGE SCALE GENOMIC DNA]</scope>
    <source>
        <strain evidence="2 3">DSM 5896</strain>
    </source>
</reference>